<dbReference type="AlphaFoldDB" id="A0A8X6UWV7"/>
<dbReference type="InterPro" id="IPR012337">
    <property type="entry name" value="RNaseH-like_sf"/>
</dbReference>
<dbReference type="SUPFAM" id="SSF53098">
    <property type="entry name" value="Ribonuclease H-like"/>
    <property type="match status" value="1"/>
</dbReference>
<dbReference type="PANTHER" id="PTHR37162">
    <property type="entry name" value="HAT FAMILY DIMERISATION DOMAINCONTAINING PROTEIN-RELATED"/>
    <property type="match status" value="1"/>
</dbReference>
<proteinExistence type="predicted"/>
<gene>
    <name evidence="2" type="ORF">TNCV_2637171</name>
</gene>
<dbReference type="EMBL" id="BMAU01021021">
    <property type="protein sequence ID" value="GFX87077.1"/>
    <property type="molecule type" value="Genomic_DNA"/>
</dbReference>
<evidence type="ECO:0000313" key="2">
    <source>
        <dbReference type="EMBL" id="GFX87077.1"/>
    </source>
</evidence>
<reference evidence="2" key="1">
    <citation type="submission" date="2020-08" db="EMBL/GenBank/DDBJ databases">
        <title>Multicomponent nature underlies the extraordinary mechanical properties of spider dragline silk.</title>
        <authorList>
            <person name="Kono N."/>
            <person name="Nakamura H."/>
            <person name="Mori M."/>
            <person name="Yoshida Y."/>
            <person name="Ohtoshi R."/>
            <person name="Malay A.D."/>
            <person name="Moran D.A.P."/>
            <person name="Tomita M."/>
            <person name="Numata K."/>
            <person name="Arakawa K."/>
        </authorList>
    </citation>
    <scope>NUCLEOTIDE SEQUENCE</scope>
</reference>
<accession>A0A8X6UWV7</accession>
<dbReference type="GO" id="GO:0046983">
    <property type="term" value="F:protein dimerization activity"/>
    <property type="evidence" value="ECO:0007669"/>
    <property type="project" value="InterPro"/>
</dbReference>
<protein>
    <recommendedName>
        <fullName evidence="1">HAT C-terminal dimerisation domain-containing protein</fullName>
    </recommendedName>
</protein>
<keyword evidence="3" id="KW-1185">Reference proteome</keyword>
<dbReference type="Proteomes" id="UP000887159">
    <property type="component" value="Unassembled WGS sequence"/>
</dbReference>
<evidence type="ECO:0000259" key="1">
    <source>
        <dbReference type="Pfam" id="PF05699"/>
    </source>
</evidence>
<organism evidence="2 3">
    <name type="scientific">Trichonephila clavipes</name>
    <name type="common">Golden silk orbweaver</name>
    <name type="synonym">Nephila clavipes</name>
    <dbReference type="NCBI Taxonomy" id="2585209"/>
    <lineage>
        <taxon>Eukaryota</taxon>
        <taxon>Metazoa</taxon>
        <taxon>Ecdysozoa</taxon>
        <taxon>Arthropoda</taxon>
        <taxon>Chelicerata</taxon>
        <taxon>Arachnida</taxon>
        <taxon>Araneae</taxon>
        <taxon>Araneomorphae</taxon>
        <taxon>Entelegynae</taxon>
        <taxon>Araneoidea</taxon>
        <taxon>Nephilidae</taxon>
        <taxon>Trichonephila</taxon>
    </lineage>
</organism>
<dbReference type="Pfam" id="PF05699">
    <property type="entry name" value="Dimer_Tnp_hAT"/>
    <property type="match status" value="1"/>
</dbReference>
<dbReference type="PANTHER" id="PTHR37162:SF1">
    <property type="entry name" value="BED-TYPE DOMAIN-CONTAINING PROTEIN"/>
    <property type="match status" value="1"/>
</dbReference>
<feature type="domain" description="HAT C-terminal dimerisation" evidence="1">
    <location>
        <begin position="390"/>
        <end position="445"/>
    </location>
</feature>
<evidence type="ECO:0000313" key="3">
    <source>
        <dbReference type="Proteomes" id="UP000887159"/>
    </source>
</evidence>
<name>A0A8X6UWV7_TRICX</name>
<sequence>MEDKEASNSKETPTKKARRRLMHQIKVIENFFPDAIQYFLPKSGFCHKILDFYEDSFEDLPSIKERLCEVMDKSRLPWSRVTAYGADNASVNFGVNNSVFQKLKSEENNDVIAAHCNDHIFHNCAKNALKVMPVDVENIVMKVFAEFSCSAKKREDLKECFDFFESEYREVMLHFPTRWLSLFTALDSMLSSWGPFKRYFIERGSDNCPTALWAILSDQENEISGEANPTYNELYLYFTHNFMASFQEIISLVEKHTTAAFNLHNIMVKFHDTISKKINDKYFGIKVHVALKKGHLPDHEAEKFTKNATNAYHRALAYIEKWYPFENQNYKTFSCLNLKCGRLPTLDQLLELWSISPWKQQTPPEQIYDELAALQSVFPSLKLEGNSIEMWCKFFQKEEAPNLLKIVQFVCSVPLSNAFVERIFSVMVNVWTDERNRLAVNTVKSELGIFFNISSSCTEFKDAISTNKPLLKAVSSNAKFIKK</sequence>
<dbReference type="InterPro" id="IPR008906">
    <property type="entry name" value="HATC_C_dom"/>
</dbReference>
<comment type="caution">
    <text evidence="2">The sequence shown here is derived from an EMBL/GenBank/DDBJ whole genome shotgun (WGS) entry which is preliminary data.</text>
</comment>